<feature type="compositionally biased region" description="Low complexity" evidence="1">
    <location>
        <begin position="209"/>
        <end position="225"/>
    </location>
</feature>
<evidence type="ECO:0000313" key="5">
    <source>
        <dbReference type="Proteomes" id="UP000198725"/>
    </source>
</evidence>
<dbReference type="Pfam" id="PF05170">
    <property type="entry name" value="AsmA"/>
    <property type="match status" value="1"/>
</dbReference>
<reference evidence="5" key="1">
    <citation type="submission" date="2016-10" db="EMBL/GenBank/DDBJ databases">
        <authorList>
            <person name="Varghese N."/>
            <person name="Submissions S."/>
        </authorList>
    </citation>
    <scope>NUCLEOTIDE SEQUENCE [LARGE SCALE GENOMIC DNA]</scope>
    <source>
        <strain evidence="5">MO64</strain>
    </source>
</reference>
<dbReference type="InterPro" id="IPR007844">
    <property type="entry name" value="AsmA"/>
</dbReference>
<dbReference type="PANTHER" id="PTHR30441:SF9">
    <property type="entry name" value="ASMA FAMILY PROTEIN YHJG"/>
    <property type="match status" value="1"/>
</dbReference>
<name>A0A1I4FWT0_9GAMM</name>
<dbReference type="Proteomes" id="UP000198725">
    <property type="component" value="Unassembled WGS sequence"/>
</dbReference>
<dbReference type="AlphaFoldDB" id="A0A1I4FWT0"/>
<protein>
    <recommendedName>
        <fullName evidence="3">AsmA domain-containing protein</fullName>
    </recommendedName>
</protein>
<sequence length="730" mass="77555">MAMTRSRKVLAWIIGVWLALAVILIVIIALFDWNRLRPTIDAKVSQTIGRPFAINGDLDVAWRREHDAHGLRAWVPWPQVTAHDVSIANPAWASQPRFAHLDALRFSLSPLDLLVFRVKIPQLQLVQPDVDLERDAKGRATWDFTLPQNNTPSRWTLDLGAIGFDRGHIALDDAATKAKLKVDITPLKQAIPYDQIVAQTVADARTQASHSAGSAAGKSVATSSGTNGNGQPGDSKASATSYQFAWTAKGSYQGASLDGSGKTGAVLALQQAEQPFPVQAHLRIGDTHIALVGTLTDPLHLGALDLRLWFAGSSMARLYPIIGVTLPDTPPYATRGRLTAELHRNGSRFGYHHFHGRVGGSDLAGDLDFVTGGARPKLSGDVHSKLLRFADLAPLIGANDTATTATPADAKSQTASSDRVLPTAPFRTDRWKAMDADVTFSADRIVHGKALPIESLDTHVIMDAGVLHLDPLQFGVAGGKVDSNLRLDGSTTPMHGTLALHARHLKLKQLFPTFQPMQTSLGEINGNAALDARGNSVAALLGSANGELKLLMNDGAISRNLLETAGLNVGNIILGKLFGDKTVKINCAASNFTAKDGLFDTKLFVLDTPDALIDVTGTVNFANEKLDLDVIPHTKGLRILSLRSPLYVKGTLKNPDVGVHPGPLLLRGGGAIALGVVAAPAAALIALIAPSHDTGNANTCRAVLQKMRGPSGAAPTKVVSPKHPARATAH</sequence>
<evidence type="ECO:0000256" key="1">
    <source>
        <dbReference type="SAM" id="MobiDB-lite"/>
    </source>
</evidence>
<feature type="domain" description="AsmA" evidence="3">
    <location>
        <begin position="3"/>
        <end position="601"/>
    </location>
</feature>
<gene>
    <name evidence="4" type="ORF">SAMN05192579_1204</name>
</gene>
<evidence type="ECO:0000256" key="2">
    <source>
        <dbReference type="SAM" id="Phobius"/>
    </source>
</evidence>
<dbReference type="GO" id="GO:0090313">
    <property type="term" value="P:regulation of protein targeting to membrane"/>
    <property type="evidence" value="ECO:0007669"/>
    <property type="project" value="TreeGrafter"/>
</dbReference>
<feature type="transmembrane region" description="Helical" evidence="2">
    <location>
        <begin position="9"/>
        <end position="31"/>
    </location>
</feature>
<evidence type="ECO:0000313" key="4">
    <source>
        <dbReference type="EMBL" id="SFL21939.1"/>
    </source>
</evidence>
<dbReference type="InterPro" id="IPR052894">
    <property type="entry name" value="AsmA-related"/>
</dbReference>
<dbReference type="GO" id="GO:0005886">
    <property type="term" value="C:plasma membrane"/>
    <property type="evidence" value="ECO:0007669"/>
    <property type="project" value="TreeGrafter"/>
</dbReference>
<feature type="region of interest" description="Disordered" evidence="1">
    <location>
        <begin position="708"/>
        <end position="730"/>
    </location>
</feature>
<keyword evidence="2" id="KW-0812">Transmembrane</keyword>
<organism evidence="4 5">
    <name type="scientific">Rhodanobacter glycinis</name>
    <dbReference type="NCBI Taxonomy" id="582702"/>
    <lineage>
        <taxon>Bacteria</taxon>
        <taxon>Pseudomonadati</taxon>
        <taxon>Pseudomonadota</taxon>
        <taxon>Gammaproteobacteria</taxon>
        <taxon>Lysobacterales</taxon>
        <taxon>Rhodanobacteraceae</taxon>
        <taxon>Rhodanobacter</taxon>
    </lineage>
</organism>
<keyword evidence="5" id="KW-1185">Reference proteome</keyword>
<dbReference type="PANTHER" id="PTHR30441">
    <property type="entry name" value="DUF748 DOMAIN-CONTAINING PROTEIN"/>
    <property type="match status" value="1"/>
</dbReference>
<feature type="region of interest" description="Disordered" evidence="1">
    <location>
        <begin position="209"/>
        <end position="237"/>
    </location>
</feature>
<evidence type="ECO:0000259" key="3">
    <source>
        <dbReference type="Pfam" id="PF05170"/>
    </source>
</evidence>
<proteinExistence type="predicted"/>
<accession>A0A1I4FWT0</accession>
<dbReference type="EMBL" id="FOSR01000020">
    <property type="protein sequence ID" value="SFL21939.1"/>
    <property type="molecule type" value="Genomic_DNA"/>
</dbReference>
<keyword evidence="2" id="KW-0472">Membrane</keyword>
<keyword evidence="2" id="KW-1133">Transmembrane helix</keyword>